<feature type="transmembrane region" description="Helical" evidence="1">
    <location>
        <begin position="6"/>
        <end position="22"/>
    </location>
</feature>
<organism evidence="2 3">
    <name type="scientific">Candidatus Defluviibacterium haderslevense</name>
    <dbReference type="NCBI Taxonomy" id="2981993"/>
    <lineage>
        <taxon>Bacteria</taxon>
        <taxon>Pseudomonadati</taxon>
        <taxon>Bacteroidota</taxon>
        <taxon>Saprospiria</taxon>
        <taxon>Saprospirales</taxon>
        <taxon>Saprospiraceae</taxon>
        <taxon>Candidatus Defluviibacterium</taxon>
    </lineage>
</organism>
<accession>A0A9D7XHZ1</accession>
<name>A0A9D7XHZ1_9BACT</name>
<dbReference type="Proteomes" id="UP000808349">
    <property type="component" value="Unassembled WGS sequence"/>
</dbReference>
<evidence type="ECO:0000313" key="3">
    <source>
        <dbReference type="Proteomes" id="UP000808349"/>
    </source>
</evidence>
<proteinExistence type="predicted"/>
<protein>
    <submittedName>
        <fullName evidence="2">Uncharacterized protein</fullName>
    </submittedName>
</protein>
<evidence type="ECO:0000256" key="1">
    <source>
        <dbReference type="SAM" id="Phobius"/>
    </source>
</evidence>
<keyword evidence="1" id="KW-0812">Transmembrane</keyword>
<dbReference type="EMBL" id="JADKFW010000009">
    <property type="protein sequence ID" value="MBK9718272.1"/>
    <property type="molecule type" value="Genomic_DNA"/>
</dbReference>
<keyword evidence="1" id="KW-0472">Membrane</keyword>
<reference evidence="2 3" key="1">
    <citation type="submission" date="2020-10" db="EMBL/GenBank/DDBJ databases">
        <title>Connecting structure to function with the recovery of over 1000 high-quality activated sludge metagenome-assembled genomes encoding full-length rRNA genes using long-read sequencing.</title>
        <authorList>
            <person name="Singleton C.M."/>
            <person name="Petriglieri F."/>
            <person name="Kristensen J.M."/>
            <person name="Kirkegaard R.H."/>
            <person name="Michaelsen T.Y."/>
            <person name="Andersen M.H."/>
            <person name="Karst S.M."/>
            <person name="Dueholm M.S."/>
            <person name="Nielsen P.H."/>
            <person name="Albertsen M."/>
        </authorList>
    </citation>
    <scope>NUCLEOTIDE SEQUENCE [LARGE SCALE GENOMIC DNA]</scope>
    <source>
        <strain evidence="2">Ribe_18-Q3-R11-54_BAT3C.373</strain>
    </source>
</reference>
<evidence type="ECO:0000313" key="2">
    <source>
        <dbReference type="EMBL" id="MBK9718272.1"/>
    </source>
</evidence>
<gene>
    <name evidence="2" type="ORF">IPO85_12330</name>
</gene>
<dbReference type="AlphaFoldDB" id="A0A9D7XHZ1"/>
<comment type="caution">
    <text evidence="2">The sequence shown here is derived from an EMBL/GenBank/DDBJ whole genome shotgun (WGS) entry which is preliminary data.</text>
</comment>
<sequence length="60" mass="6696">MAEIAIIVSILIAAGTFILKCIDQNSINRARLQSNIGNNSFGPSEKDWLDDLKNKNMYII</sequence>
<keyword evidence="1" id="KW-1133">Transmembrane helix</keyword>